<dbReference type="InterPro" id="IPR029026">
    <property type="entry name" value="tRNA_m1G_MTases_N"/>
</dbReference>
<dbReference type="EMBL" id="FMYM01000006">
    <property type="protein sequence ID" value="SDC25805.1"/>
    <property type="molecule type" value="Genomic_DNA"/>
</dbReference>
<reference evidence="6" key="1">
    <citation type="submission" date="2016-09" db="EMBL/GenBank/DDBJ databases">
        <authorList>
            <person name="Varghese N."/>
            <person name="Submissions S."/>
        </authorList>
    </citation>
    <scope>NUCLEOTIDE SEQUENCE [LARGE SCALE GENOMIC DNA]</scope>
    <source>
        <strain evidence="6">25nlg</strain>
    </source>
</reference>
<evidence type="ECO:0000256" key="3">
    <source>
        <dbReference type="ARBA" id="ARBA00022679"/>
    </source>
</evidence>
<dbReference type="SUPFAM" id="SSF75217">
    <property type="entry name" value="alpha/beta knot"/>
    <property type="match status" value="1"/>
</dbReference>
<name>A0A1G6K5C6_9BACI</name>
<evidence type="ECO:0000256" key="1">
    <source>
        <dbReference type="ARBA" id="ARBA00007228"/>
    </source>
</evidence>
<keyword evidence="2 5" id="KW-0489">Methyltransferase</keyword>
<dbReference type="InterPro" id="IPR029028">
    <property type="entry name" value="Alpha/beta_knot_MTases"/>
</dbReference>
<evidence type="ECO:0000256" key="2">
    <source>
        <dbReference type="ARBA" id="ARBA00022603"/>
    </source>
</evidence>
<dbReference type="GO" id="GO:0032259">
    <property type="term" value="P:methylation"/>
    <property type="evidence" value="ECO:0007669"/>
    <property type="project" value="UniProtKB-KW"/>
</dbReference>
<protein>
    <submittedName>
        <fullName evidence="5">RNA methyltransferase, TrmH family</fullName>
    </submittedName>
</protein>
<dbReference type="Proteomes" id="UP000242662">
    <property type="component" value="Unassembled WGS sequence"/>
</dbReference>
<dbReference type="Gene3D" id="3.30.1330.30">
    <property type="match status" value="1"/>
</dbReference>
<evidence type="ECO:0000259" key="4">
    <source>
        <dbReference type="SMART" id="SM00967"/>
    </source>
</evidence>
<accession>A0A1G6K5C6</accession>
<dbReference type="OrthoDB" id="9794400at2"/>
<dbReference type="Pfam" id="PF22435">
    <property type="entry name" value="MRM3-like_sub_bind"/>
    <property type="match status" value="1"/>
</dbReference>
<dbReference type="CDD" id="cd18095">
    <property type="entry name" value="SpoU-like_rRNA-MTase"/>
    <property type="match status" value="1"/>
</dbReference>
<proteinExistence type="inferred from homology"/>
<feature type="domain" description="RNA 2-O ribose methyltransferase substrate binding" evidence="4">
    <location>
        <begin position="31"/>
        <end position="96"/>
    </location>
</feature>
<dbReference type="GO" id="GO:0003723">
    <property type="term" value="F:RNA binding"/>
    <property type="evidence" value="ECO:0007669"/>
    <property type="project" value="InterPro"/>
</dbReference>
<dbReference type="InterPro" id="IPR001537">
    <property type="entry name" value="SpoU_MeTrfase"/>
</dbReference>
<dbReference type="PANTHER" id="PTHR43191:SF2">
    <property type="entry name" value="RRNA METHYLTRANSFERASE 3, MITOCHONDRIAL"/>
    <property type="match status" value="1"/>
</dbReference>
<keyword evidence="6" id="KW-1185">Reference proteome</keyword>
<keyword evidence="3 5" id="KW-0808">Transferase</keyword>
<gene>
    <name evidence="5" type="ORF">SAMN05421737_106191</name>
</gene>
<sequence>MIQIESPKNEQVIKWKKLHTKKGRAQTGCFLVEGIHLVEEALRSSWIVETILTTNVAPFPGEKTRVVHVSERVMKELSETKSPQGVIAICRKKEMTPQSKLTGIYVLCDRIQDPGNVGTIIRTALAAGASGVVLGAGSVDLFHAKVIRATQGAFFHLPVYHGVLTEWIESFQTQRVPIYGTSLHDAVSYKQVSPISDVALLLGNEGEGVDASLLKQVDKKVYIPQHPKAESLNVAVACGIFLYHFMKDMPVK</sequence>
<dbReference type="STRING" id="1464122.SAMN05421737_106191"/>
<dbReference type="SUPFAM" id="SSF55315">
    <property type="entry name" value="L30e-like"/>
    <property type="match status" value="1"/>
</dbReference>
<dbReference type="InterPro" id="IPR053888">
    <property type="entry name" value="MRM3-like_sub_bind"/>
</dbReference>
<dbReference type="GO" id="GO:0008173">
    <property type="term" value="F:RNA methyltransferase activity"/>
    <property type="evidence" value="ECO:0007669"/>
    <property type="project" value="InterPro"/>
</dbReference>
<dbReference type="PANTHER" id="PTHR43191">
    <property type="entry name" value="RRNA METHYLTRANSFERASE 3"/>
    <property type="match status" value="1"/>
</dbReference>
<dbReference type="Gene3D" id="3.40.1280.10">
    <property type="match status" value="1"/>
</dbReference>
<evidence type="ECO:0000313" key="6">
    <source>
        <dbReference type="Proteomes" id="UP000242662"/>
    </source>
</evidence>
<dbReference type="AlphaFoldDB" id="A0A1G6K5C6"/>
<dbReference type="InterPro" id="IPR013123">
    <property type="entry name" value="SpoU_subst-bd"/>
</dbReference>
<dbReference type="SMART" id="SM00967">
    <property type="entry name" value="SpoU_sub_bind"/>
    <property type="match status" value="1"/>
</dbReference>
<dbReference type="GO" id="GO:0005737">
    <property type="term" value="C:cytoplasm"/>
    <property type="evidence" value="ECO:0007669"/>
    <property type="project" value="UniProtKB-ARBA"/>
</dbReference>
<comment type="similarity">
    <text evidence="1">Belongs to the class IV-like SAM-binding methyltransferase superfamily. RNA methyltransferase TrmH family.</text>
</comment>
<dbReference type="RefSeq" id="WP_090775831.1">
    <property type="nucleotide sequence ID" value="NZ_FMYM01000006.1"/>
</dbReference>
<dbReference type="Pfam" id="PF00588">
    <property type="entry name" value="SpoU_methylase"/>
    <property type="match status" value="1"/>
</dbReference>
<dbReference type="GO" id="GO:0006396">
    <property type="term" value="P:RNA processing"/>
    <property type="evidence" value="ECO:0007669"/>
    <property type="project" value="InterPro"/>
</dbReference>
<organism evidence="5 6">
    <name type="scientific">Shouchella lonarensis</name>
    <dbReference type="NCBI Taxonomy" id="1464122"/>
    <lineage>
        <taxon>Bacteria</taxon>
        <taxon>Bacillati</taxon>
        <taxon>Bacillota</taxon>
        <taxon>Bacilli</taxon>
        <taxon>Bacillales</taxon>
        <taxon>Bacillaceae</taxon>
        <taxon>Shouchella</taxon>
    </lineage>
</organism>
<evidence type="ECO:0000313" key="5">
    <source>
        <dbReference type="EMBL" id="SDC25805.1"/>
    </source>
</evidence>
<dbReference type="InterPro" id="IPR051259">
    <property type="entry name" value="rRNA_Methyltransferase"/>
</dbReference>
<dbReference type="InterPro" id="IPR029064">
    <property type="entry name" value="Ribosomal_eL30-like_sf"/>
</dbReference>